<evidence type="ECO:0000313" key="2">
    <source>
        <dbReference type="Proteomes" id="UP000008152"/>
    </source>
</evidence>
<dbReference type="Proteomes" id="UP000008152">
    <property type="component" value="Chromosome II"/>
</dbReference>
<reference evidence="1 2" key="1">
    <citation type="submission" date="2007-08" db="EMBL/GenBank/DDBJ databases">
        <authorList>
            <consortium name="The Vibrio harveyi Genome Sequencing Project"/>
            <person name="Bassler B."/>
            <person name="Clifton S.W."/>
            <person name="Fulton L."/>
            <person name="Delehaunty K."/>
            <person name="Fronick C."/>
            <person name="Harrison M."/>
            <person name="Markivic C."/>
            <person name="Fulton R."/>
            <person name="Tin-Wollam A.-M."/>
            <person name="Shah N."/>
            <person name="Pepin K."/>
            <person name="Nash W."/>
            <person name="Thiruvilangam P."/>
            <person name="Bhonagiri V."/>
            <person name="Waters C."/>
            <person name="Tu K.C."/>
            <person name="Irgon J."/>
            <person name="Wilson R.K."/>
        </authorList>
    </citation>
    <scope>NUCLEOTIDE SEQUENCE [LARGE SCALE GENOMIC DNA]</scope>
    <source>
        <strain evidence="2">ATCC BAA-1116 / BB120</strain>
    </source>
</reference>
<organism evidence="1 2">
    <name type="scientific">Vibrio campbellii (strain ATCC BAA-1116)</name>
    <dbReference type="NCBI Taxonomy" id="2902295"/>
    <lineage>
        <taxon>Bacteria</taxon>
        <taxon>Pseudomonadati</taxon>
        <taxon>Pseudomonadota</taxon>
        <taxon>Gammaproteobacteria</taxon>
        <taxon>Vibrionales</taxon>
        <taxon>Vibrionaceae</taxon>
        <taxon>Vibrio</taxon>
    </lineage>
</organism>
<gene>
    <name evidence="1" type="ordered locus">VIBHAR_06728</name>
</gene>
<sequence length="35" mass="4058">MNSSTVFYRMARVNLSTEYDRLMAIKFPISSVIES</sequence>
<dbReference type="EMBL" id="CP000790">
    <property type="protein sequence ID" value="ABU74612.1"/>
    <property type="molecule type" value="Genomic_DNA"/>
</dbReference>
<protein>
    <submittedName>
        <fullName evidence="1">Uncharacterized protein</fullName>
    </submittedName>
</protein>
<dbReference type="KEGG" id="vha:VIBHAR_06728"/>
<dbReference type="PATRIC" id="fig|338187.36.peg.5572"/>
<name>A7N2A2_VIBC1</name>
<dbReference type="AlphaFoldDB" id="A7N2A2"/>
<proteinExistence type="predicted"/>
<accession>A7N2A2</accession>
<evidence type="ECO:0000313" key="1">
    <source>
        <dbReference type="EMBL" id="ABU74612.1"/>
    </source>
</evidence>